<accession>A0A9D4V883</accession>
<dbReference type="GO" id="GO:0006506">
    <property type="term" value="P:GPI anchor biosynthetic process"/>
    <property type="evidence" value="ECO:0007669"/>
    <property type="project" value="InterPro"/>
</dbReference>
<keyword evidence="1" id="KW-0472">Membrane</keyword>
<feature type="transmembrane region" description="Helical" evidence="1">
    <location>
        <begin position="594"/>
        <end position="616"/>
    </location>
</feature>
<evidence type="ECO:0000313" key="3">
    <source>
        <dbReference type="Proteomes" id="UP000886520"/>
    </source>
</evidence>
<feature type="transmembrane region" description="Helical" evidence="1">
    <location>
        <begin position="557"/>
        <end position="582"/>
    </location>
</feature>
<sequence>MDPKANRVQCRLWWPLHLSFRPSSLLFGWASHHSDSVDFVVATICSNSLFLNSSSPTAFLQDMLKRVTERLPTELQAGVEFSLIGECMPQHLAHHQDSPLLLSRAPIDSGDKRPLESCFCSPKEEGYSRAAHKHHLRGESPRKCRADSFPRNLSRMPNGFQIWEELKNKDRLTSGTWIEVSVSKLNSSTPQVHTLTVQGNSCLPDFHLILYEQPNLGSHHFSTQPWTFVAHSNQVRECQKEAHQKADWVLELEKRQEAPDIDLVVLQLNCAVAAEHCVEHLVPSFDTPCKGLSLSSIVTPVYRHTVAATIALFATMYFVVVQTVSCLLKMWPFLHLNVLLAKFMKLTHRNIRIRCYELIGWPVILLWRGCRRDQPNIAAAHRTALIRHSTWSAISFDLAFGLVWGVFFLSYQSAISFQIRAMVQGLTDDILRTGCIWLMGVPAGFKLNTELAGMLGLFSLNVIQVWSTLVYLLKPLFGPFLCMLAVTGMFLGITVPAAIIADMLFLVTFHISTLHQMVAFMYSNQLQALAALWRLFRGRKRNTLRGRIDTYDCSIEQHVVGSLMFTPLLLLLPTTSVFYIFFTMLFTSLSILRFSLQIFVAIVHCFPYAQVAIWLVQPRRFPSGIWLETLPEGRVPQCGIQQLMGQGKPRGQRKGFSVPAAAQVLVTRLGIKTATIGEILVPYLRQLSGGFTWSSCALCIYKIFSGERWPASVELGTPVLPPWTSVNVRRFWWLCYDAVLASI</sequence>
<organism evidence="2 3">
    <name type="scientific">Adiantum capillus-veneris</name>
    <name type="common">Maidenhair fern</name>
    <dbReference type="NCBI Taxonomy" id="13818"/>
    <lineage>
        <taxon>Eukaryota</taxon>
        <taxon>Viridiplantae</taxon>
        <taxon>Streptophyta</taxon>
        <taxon>Embryophyta</taxon>
        <taxon>Tracheophyta</taxon>
        <taxon>Polypodiopsida</taxon>
        <taxon>Polypodiidae</taxon>
        <taxon>Polypodiales</taxon>
        <taxon>Pteridineae</taxon>
        <taxon>Pteridaceae</taxon>
        <taxon>Vittarioideae</taxon>
        <taxon>Adiantum</taxon>
    </lineage>
</organism>
<feature type="transmembrane region" description="Helical" evidence="1">
    <location>
        <begin position="306"/>
        <end position="331"/>
    </location>
</feature>
<gene>
    <name evidence="2" type="ORF">GOP47_0004428</name>
</gene>
<reference evidence="2" key="1">
    <citation type="submission" date="2021-01" db="EMBL/GenBank/DDBJ databases">
        <title>Adiantum capillus-veneris genome.</title>
        <authorList>
            <person name="Fang Y."/>
            <person name="Liao Q."/>
        </authorList>
    </citation>
    <scope>NUCLEOTIDE SEQUENCE</scope>
    <source>
        <strain evidence="2">H3</strain>
        <tissue evidence="2">Leaf</tissue>
    </source>
</reference>
<keyword evidence="1" id="KW-0812">Transmembrane</keyword>
<feature type="transmembrane region" description="Helical" evidence="1">
    <location>
        <begin position="389"/>
        <end position="409"/>
    </location>
</feature>
<feature type="transmembrane region" description="Helical" evidence="1">
    <location>
        <begin position="451"/>
        <end position="473"/>
    </location>
</feature>
<evidence type="ECO:0000313" key="2">
    <source>
        <dbReference type="EMBL" id="KAI5081245.1"/>
    </source>
</evidence>
<dbReference type="AlphaFoldDB" id="A0A9D4V883"/>
<dbReference type="PANTHER" id="PTHR47555">
    <property type="entry name" value="N-ACETYLGLUCOSAMINYL TRANSFERASE COMPONENT FAMILY PROTEIN / GPI1 FAMILY PROTEIN"/>
    <property type="match status" value="1"/>
</dbReference>
<dbReference type="GO" id="GO:0016020">
    <property type="term" value="C:membrane"/>
    <property type="evidence" value="ECO:0007669"/>
    <property type="project" value="InterPro"/>
</dbReference>
<proteinExistence type="predicted"/>
<feature type="transmembrane region" description="Helical" evidence="1">
    <location>
        <begin position="517"/>
        <end position="536"/>
    </location>
</feature>
<feature type="transmembrane region" description="Helical" evidence="1">
    <location>
        <begin position="480"/>
        <end position="511"/>
    </location>
</feature>
<evidence type="ECO:0000256" key="1">
    <source>
        <dbReference type="SAM" id="Phobius"/>
    </source>
</evidence>
<protein>
    <submittedName>
        <fullName evidence="2">Uncharacterized protein</fullName>
    </submittedName>
</protein>
<comment type="caution">
    <text evidence="2">The sequence shown here is derived from an EMBL/GenBank/DDBJ whole genome shotgun (WGS) entry which is preliminary data.</text>
</comment>
<keyword evidence="3" id="KW-1185">Reference proteome</keyword>
<keyword evidence="1" id="KW-1133">Transmembrane helix</keyword>
<dbReference type="PANTHER" id="PTHR47555:SF2">
    <property type="entry name" value="N-ACETYLGLUCOSAMINYL TRANSFERASE COMPONENT FAMILY PROTEIN _ GPI1 FAMILY PROTEIN"/>
    <property type="match status" value="1"/>
</dbReference>
<dbReference type="EMBL" id="JABFUD020000004">
    <property type="protein sequence ID" value="KAI5081245.1"/>
    <property type="molecule type" value="Genomic_DNA"/>
</dbReference>
<dbReference type="Proteomes" id="UP000886520">
    <property type="component" value="Chromosome 4"/>
</dbReference>
<dbReference type="InterPro" id="IPR007720">
    <property type="entry name" value="PigQ/GPI1"/>
</dbReference>
<dbReference type="OrthoDB" id="70250at2759"/>
<name>A0A9D4V883_ADICA</name>
<dbReference type="Pfam" id="PF05024">
    <property type="entry name" value="Gpi1"/>
    <property type="match status" value="1"/>
</dbReference>